<dbReference type="InterPro" id="IPR036689">
    <property type="entry name" value="ESAT-6-like_sf"/>
</dbReference>
<dbReference type="Proteomes" id="UP000565715">
    <property type="component" value="Unassembled WGS sequence"/>
</dbReference>
<protein>
    <recommendedName>
        <fullName evidence="3">Type VII secretion system (Wss) protein ESAT-6</fullName>
    </recommendedName>
</protein>
<sequence>MSTEEAVVGFPIEKLTDPTDNDPYPNLLELIINGNGLSLTYHANNLIVMVTGCDLLATITNNVTGNWSSLQKSSSAIRNLSAYNGAYHEALDGAMGLSEQTWKGNAADSAREFFKTLDAALDAQVDPLNKMADDIDGFALASYHMANGLATVVQALGDLAIQWMITKAAAAAKRIAAAIAATTGVGAAVAAGLTTTANILEGVAAAIAAIMATKVAKAINDLSQWVGAAQALVGAISAGLLSALETGTIPDLPSASYDHPGVL</sequence>
<organism evidence="1 2">
    <name type="scientific">Nocardia speluncae</name>
    <dbReference type="NCBI Taxonomy" id="419477"/>
    <lineage>
        <taxon>Bacteria</taxon>
        <taxon>Bacillati</taxon>
        <taxon>Actinomycetota</taxon>
        <taxon>Actinomycetes</taxon>
        <taxon>Mycobacteriales</taxon>
        <taxon>Nocardiaceae</taxon>
        <taxon>Nocardia</taxon>
    </lineage>
</organism>
<proteinExistence type="predicted"/>
<dbReference type="EMBL" id="JAAXOO010000009">
    <property type="protein sequence ID" value="NKY37501.1"/>
    <property type="molecule type" value="Genomic_DNA"/>
</dbReference>
<evidence type="ECO:0008006" key="3">
    <source>
        <dbReference type="Google" id="ProtNLM"/>
    </source>
</evidence>
<name>A0A846XME1_9NOCA</name>
<evidence type="ECO:0000313" key="1">
    <source>
        <dbReference type="EMBL" id="NKY37501.1"/>
    </source>
</evidence>
<reference evidence="1 2" key="1">
    <citation type="submission" date="2020-04" db="EMBL/GenBank/DDBJ databases">
        <title>MicrobeNet Type strains.</title>
        <authorList>
            <person name="Nicholson A.C."/>
        </authorList>
    </citation>
    <scope>NUCLEOTIDE SEQUENCE [LARGE SCALE GENOMIC DNA]</scope>
    <source>
        <strain evidence="1 2">DSM 45078</strain>
    </source>
</reference>
<comment type="caution">
    <text evidence="1">The sequence shown here is derived from an EMBL/GenBank/DDBJ whole genome shotgun (WGS) entry which is preliminary data.</text>
</comment>
<dbReference type="SUPFAM" id="SSF140453">
    <property type="entry name" value="EsxAB dimer-like"/>
    <property type="match status" value="1"/>
</dbReference>
<dbReference type="AlphaFoldDB" id="A0A846XME1"/>
<dbReference type="RefSeq" id="WP_068044106.1">
    <property type="nucleotide sequence ID" value="NZ_JAAXOO010000009.1"/>
</dbReference>
<evidence type="ECO:0000313" key="2">
    <source>
        <dbReference type="Proteomes" id="UP000565715"/>
    </source>
</evidence>
<accession>A0A846XME1</accession>
<keyword evidence="2" id="KW-1185">Reference proteome</keyword>
<gene>
    <name evidence="1" type="ORF">HGA13_31200</name>
</gene>